<dbReference type="EMBL" id="JASBNA010000001">
    <property type="protein sequence ID" value="KAK7695929.1"/>
    <property type="molecule type" value="Genomic_DNA"/>
</dbReference>
<feature type="region of interest" description="Disordered" evidence="1">
    <location>
        <begin position="1"/>
        <end position="29"/>
    </location>
</feature>
<evidence type="ECO:0000313" key="3">
    <source>
        <dbReference type="Proteomes" id="UP001385951"/>
    </source>
</evidence>
<feature type="compositionally biased region" description="Basic and acidic residues" evidence="1">
    <location>
        <begin position="7"/>
        <end position="24"/>
    </location>
</feature>
<reference evidence="2 3" key="1">
    <citation type="submission" date="2022-09" db="EMBL/GenBank/DDBJ databases">
        <authorList>
            <person name="Palmer J.M."/>
        </authorList>
    </citation>
    <scope>NUCLEOTIDE SEQUENCE [LARGE SCALE GENOMIC DNA]</scope>
    <source>
        <strain evidence="2 3">DSM 7382</strain>
    </source>
</reference>
<evidence type="ECO:0000313" key="2">
    <source>
        <dbReference type="EMBL" id="KAK7695929.1"/>
    </source>
</evidence>
<evidence type="ECO:0000256" key="1">
    <source>
        <dbReference type="SAM" id="MobiDB-lite"/>
    </source>
</evidence>
<keyword evidence="3" id="KW-1185">Reference proteome</keyword>
<protein>
    <recommendedName>
        <fullName evidence="4">Thioredoxin-like protein</fullName>
    </recommendedName>
</protein>
<dbReference type="PANTHER" id="PTHR21148">
    <property type="entry name" value="THIOREDOXIN DOMAIN-CONTAINING PROTEIN 9"/>
    <property type="match status" value="1"/>
</dbReference>
<accession>A0AAW0GX05</accession>
<sequence length="223" mass="25545">MASSNPKVHELTSRLTDPRSARSDPDDDEELFAQLEAEIENDDSAALRERGLGELKQEMEKLQGMKASGHGRYEEIIDEKVVIRLSAHEPRCVIHFYHSKFRRCEIMDKHLSRLASKYFGTLFIRVFVENVPWLVEKLGIKVLPCVVCFVDGVSKSRFVGFEDLGNSDDFETRTLEWKMLQNGIIEKAETSGPQITYSVKPVTGRRIRGSKNDDDDFEFDLDD</sequence>
<dbReference type="InterPro" id="IPR036249">
    <property type="entry name" value="Thioredoxin-like_sf"/>
</dbReference>
<dbReference type="CDD" id="cd02989">
    <property type="entry name" value="Phd_like_TxnDC9"/>
    <property type="match status" value="1"/>
</dbReference>
<proteinExistence type="predicted"/>
<organism evidence="2 3">
    <name type="scientific">Cerrena zonata</name>
    <dbReference type="NCBI Taxonomy" id="2478898"/>
    <lineage>
        <taxon>Eukaryota</taxon>
        <taxon>Fungi</taxon>
        <taxon>Dikarya</taxon>
        <taxon>Basidiomycota</taxon>
        <taxon>Agaricomycotina</taxon>
        <taxon>Agaricomycetes</taxon>
        <taxon>Polyporales</taxon>
        <taxon>Cerrenaceae</taxon>
        <taxon>Cerrena</taxon>
    </lineage>
</organism>
<evidence type="ECO:0008006" key="4">
    <source>
        <dbReference type="Google" id="ProtNLM"/>
    </source>
</evidence>
<gene>
    <name evidence="2" type="ORF">QCA50_000568</name>
</gene>
<dbReference type="Proteomes" id="UP001385951">
    <property type="component" value="Unassembled WGS sequence"/>
</dbReference>
<dbReference type="SUPFAM" id="SSF52833">
    <property type="entry name" value="Thioredoxin-like"/>
    <property type="match status" value="1"/>
</dbReference>
<name>A0AAW0GX05_9APHY</name>
<comment type="caution">
    <text evidence="2">The sequence shown here is derived from an EMBL/GenBank/DDBJ whole genome shotgun (WGS) entry which is preliminary data.</text>
</comment>
<dbReference type="Gene3D" id="3.40.30.10">
    <property type="entry name" value="Glutaredoxin"/>
    <property type="match status" value="1"/>
</dbReference>
<dbReference type="AlphaFoldDB" id="A0AAW0GX05"/>